<sequence length="109" mass="11742">MFTSIRAIRTHTRTSFLWAIDILASCGPFSKIHPSKFGMTTSLMIFHKIQHKTAGPERSSFPSKGRLLARSLVSLGLDAASDPNVPSPPRCPNAVPLAPKPTCAHPPPA</sequence>
<evidence type="ECO:0000256" key="1">
    <source>
        <dbReference type="SAM" id="MobiDB-lite"/>
    </source>
</evidence>
<protein>
    <submittedName>
        <fullName evidence="2">Uncharacterized protein</fullName>
    </submittedName>
</protein>
<organism evidence="2 3">
    <name type="scientific">Henosepilachna vigintioctopunctata</name>
    <dbReference type="NCBI Taxonomy" id="420089"/>
    <lineage>
        <taxon>Eukaryota</taxon>
        <taxon>Metazoa</taxon>
        <taxon>Ecdysozoa</taxon>
        <taxon>Arthropoda</taxon>
        <taxon>Hexapoda</taxon>
        <taxon>Insecta</taxon>
        <taxon>Pterygota</taxon>
        <taxon>Neoptera</taxon>
        <taxon>Endopterygota</taxon>
        <taxon>Coleoptera</taxon>
        <taxon>Polyphaga</taxon>
        <taxon>Cucujiformia</taxon>
        <taxon>Coccinelloidea</taxon>
        <taxon>Coccinellidae</taxon>
        <taxon>Epilachninae</taxon>
        <taxon>Epilachnini</taxon>
        <taxon>Henosepilachna</taxon>
    </lineage>
</organism>
<evidence type="ECO:0000313" key="3">
    <source>
        <dbReference type="Proteomes" id="UP001431783"/>
    </source>
</evidence>
<evidence type="ECO:0000313" key="2">
    <source>
        <dbReference type="EMBL" id="KAK9888474.1"/>
    </source>
</evidence>
<accession>A0AAW1V5U3</accession>
<reference evidence="2 3" key="1">
    <citation type="submission" date="2023-03" db="EMBL/GenBank/DDBJ databases">
        <title>Genome insight into feeding habits of ladybird beetles.</title>
        <authorList>
            <person name="Li H.-S."/>
            <person name="Huang Y.-H."/>
            <person name="Pang H."/>
        </authorList>
    </citation>
    <scope>NUCLEOTIDE SEQUENCE [LARGE SCALE GENOMIC DNA]</scope>
    <source>
        <strain evidence="2">SYSU_2023b</strain>
        <tissue evidence="2">Whole body</tissue>
    </source>
</reference>
<comment type="caution">
    <text evidence="2">The sequence shown here is derived from an EMBL/GenBank/DDBJ whole genome shotgun (WGS) entry which is preliminary data.</text>
</comment>
<feature type="region of interest" description="Disordered" evidence="1">
    <location>
        <begin position="79"/>
        <end position="109"/>
    </location>
</feature>
<dbReference type="EMBL" id="JARQZJ010000121">
    <property type="protein sequence ID" value="KAK9888474.1"/>
    <property type="molecule type" value="Genomic_DNA"/>
</dbReference>
<gene>
    <name evidence="2" type="ORF">WA026_000725</name>
</gene>
<name>A0AAW1V5U3_9CUCU</name>
<proteinExistence type="predicted"/>
<dbReference type="AlphaFoldDB" id="A0AAW1V5U3"/>
<dbReference type="Proteomes" id="UP001431783">
    <property type="component" value="Unassembled WGS sequence"/>
</dbReference>
<keyword evidence="3" id="KW-1185">Reference proteome</keyword>